<feature type="region of interest" description="Disordered" evidence="1">
    <location>
        <begin position="1"/>
        <end position="32"/>
    </location>
</feature>
<comment type="caution">
    <text evidence="2">The sequence shown here is derived from an EMBL/GenBank/DDBJ whole genome shotgun (WGS) entry which is preliminary data.</text>
</comment>
<dbReference type="OrthoDB" id="5429442at2759"/>
<name>A0A9P3LJ05_9APHY</name>
<gene>
    <name evidence="2" type="ORF">PsYK624_129390</name>
</gene>
<evidence type="ECO:0000313" key="3">
    <source>
        <dbReference type="Proteomes" id="UP000703269"/>
    </source>
</evidence>
<proteinExistence type="predicted"/>
<feature type="region of interest" description="Disordered" evidence="1">
    <location>
        <begin position="1137"/>
        <end position="1184"/>
    </location>
</feature>
<keyword evidence="3" id="KW-1185">Reference proteome</keyword>
<feature type="compositionally biased region" description="Low complexity" evidence="1">
    <location>
        <begin position="1280"/>
        <end position="1291"/>
    </location>
</feature>
<reference evidence="2 3" key="1">
    <citation type="submission" date="2021-08" db="EMBL/GenBank/DDBJ databases">
        <title>Draft Genome Sequence of Phanerochaete sordida strain YK-624.</title>
        <authorList>
            <person name="Mori T."/>
            <person name="Dohra H."/>
            <person name="Suzuki T."/>
            <person name="Kawagishi H."/>
            <person name="Hirai H."/>
        </authorList>
    </citation>
    <scope>NUCLEOTIDE SEQUENCE [LARGE SCALE GENOMIC DNA]</scope>
    <source>
        <strain evidence="2 3">YK-624</strain>
    </source>
</reference>
<feature type="region of interest" description="Disordered" evidence="1">
    <location>
        <begin position="1230"/>
        <end position="1299"/>
    </location>
</feature>
<feature type="compositionally biased region" description="Polar residues" evidence="1">
    <location>
        <begin position="1169"/>
        <end position="1184"/>
    </location>
</feature>
<evidence type="ECO:0000256" key="1">
    <source>
        <dbReference type="SAM" id="MobiDB-lite"/>
    </source>
</evidence>
<feature type="region of interest" description="Disordered" evidence="1">
    <location>
        <begin position="1096"/>
        <end position="1117"/>
    </location>
</feature>
<organism evidence="2 3">
    <name type="scientific">Phanerochaete sordida</name>
    <dbReference type="NCBI Taxonomy" id="48140"/>
    <lineage>
        <taxon>Eukaryota</taxon>
        <taxon>Fungi</taxon>
        <taxon>Dikarya</taxon>
        <taxon>Basidiomycota</taxon>
        <taxon>Agaricomycotina</taxon>
        <taxon>Agaricomycetes</taxon>
        <taxon>Polyporales</taxon>
        <taxon>Phanerochaetaceae</taxon>
        <taxon>Phanerochaete</taxon>
    </lineage>
</organism>
<accession>A0A9P3LJ05</accession>
<evidence type="ECO:0000313" key="2">
    <source>
        <dbReference type="EMBL" id="GJE96733.1"/>
    </source>
</evidence>
<dbReference type="Proteomes" id="UP000703269">
    <property type="component" value="Unassembled WGS sequence"/>
</dbReference>
<feature type="compositionally biased region" description="Low complexity" evidence="1">
    <location>
        <begin position="1"/>
        <end position="12"/>
    </location>
</feature>
<feature type="compositionally biased region" description="Low complexity" evidence="1">
    <location>
        <begin position="1152"/>
        <end position="1168"/>
    </location>
</feature>
<feature type="compositionally biased region" description="Low complexity" evidence="1">
    <location>
        <begin position="1230"/>
        <end position="1247"/>
    </location>
</feature>
<protein>
    <submittedName>
        <fullName evidence="2">Uncharacterized protein</fullName>
    </submittedName>
</protein>
<sequence length="1299" mass="143308">MQARSGPSVHPSFSPPPSDAGTTSLHEQYEHELPELLQASTTYWDSKPAGAKDQTVFLKYYKVKRRPVLPNKIVARAGYHELPRHDDFPPSKLSTSSAVSDSLSVSSEQQPLRLPLAIDDILDYILEHSDAQLAIASDDDILDVLKDRTPPEDVYRWLTDVRPKIDVNAQGVGALAGLSASDELLADSEIPDDIFEPSSEGRSSIPFDDADNPKHISAFFQAHFHSLWDQAVSYAEDQGLYGLRDPDYRHCTALARYQSSSSNAPPGHVECSSEFGPPNFEVRCQHEAELVLNMKRVIFLPAAHPRRLEYDAVPEELRDVQATFAIPFRVSSGFPQECGTSTLVFDLELQRARMVATSSLSEQARDVLEPYLLEYLAFLERAGHGTLFYPLMTSTDLSLASIDFSRSSSELSTVTHVQGVAVEEINRFLAIAWLMASTELYPDGDPAFPLADYRGVWPLGLHEEHIRIDFGPPTVSALCDIEVVFVLRIKGIYFGEEGATNSSTCDWKVALLMNLERSEDADGVSEYRLDRLSSYFMPQFSRLPEAEYRAQIVDFLSGEYLYMLEQTGGLVIFHHDPRTPHLSLGDLAPQSQSAHRQPDAVGGNVLDVDTTLWGEWAQRANMCGFDFVRALTESAINSHFQSLWRKSQMRAGDSCLLVEWQHRDLCRMTFEPLTALLLDDGTSMLRVNVAQGMLKSSQNETSTFNFSNWTIAYKVKLALCDEAALSGLASRSESDHPTEDFMHLYLDLGHAEFDLLHSRFENLGDSGSVDKAQAIVILLRQYLTELASSGIHVLTTVPLSASSPEYHSHGLSSVTFCVSPIQRPYAEGPAPPPVVLILGTYDDRPLPVPTPHEWGQWCSVICSPSLDFLALSANSFLYGQLLPILSEVNAVTRVEPTFSEFQRRVWQLRLTTWSRQPERAPGDCSFAPLPAGSTDGKQRFQWKLGRKFSTTGNDAHSVTCYTDNRLDIQSGPQLELVLYGTIGLELKTRYWSASGRATWKTTIKISFERGELQFSSVESPVAFERATSQGRPYSATPLDPQQLLRDVLPGSVKLPIAADGLERLKTVIAACDTARNDSKVRSSTFNHQGDLLMQIHPSSYDPYPASRARSTSPPAIAQGSVARSLPMYGRQRQLLGVPRNQRDDEDTCSEASPLSSILSPTPISSLQSAYTPSSATSSGFPSAGPKTTFSALRTLPTLHEVDARPASATDNLSPLARQALEIFSIPHSNPASIRASSASPTPSSASSMTKNSGVMGRRRLSPSPPPITIPSQPLWRKAVTSRSRGGSTTSSMGQERQEL</sequence>
<dbReference type="EMBL" id="BPQB01000063">
    <property type="protein sequence ID" value="GJE96733.1"/>
    <property type="molecule type" value="Genomic_DNA"/>
</dbReference>